<reference evidence="2 3" key="2">
    <citation type="journal article" date="2017" name="Front. Plant Sci.">
        <title>Gene Classification and Mining of Molecular Markers Useful in Red Clover (Trifolium pratense) Breeding.</title>
        <authorList>
            <person name="Istvanek J."/>
            <person name="Dluhosova J."/>
            <person name="Dluhos P."/>
            <person name="Patkova L."/>
            <person name="Nedelnik J."/>
            <person name="Repkova J."/>
        </authorList>
    </citation>
    <scope>NUCLEOTIDE SEQUENCE [LARGE SCALE GENOMIC DNA]</scope>
    <source>
        <strain evidence="3">cv. Tatra</strain>
        <tissue evidence="2">Young leaves</tissue>
    </source>
</reference>
<dbReference type="SUPFAM" id="SSF56672">
    <property type="entry name" value="DNA/RNA polymerases"/>
    <property type="match status" value="1"/>
</dbReference>
<dbReference type="InterPro" id="IPR013103">
    <property type="entry name" value="RVT_2"/>
</dbReference>
<name>A0A2K3LSI4_TRIPR</name>
<feature type="domain" description="Reverse transcriptase Ty1/copia-type" evidence="1">
    <location>
        <begin position="14"/>
        <end position="160"/>
    </location>
</feature>
<dbReference type="PANTHER" id="PTHR43383">
    <property type="entry name" value="NODULIN 6"/>
    <property type="match status" value="1"/>
</dbReference>
<sequence length="161" mass="17984">MLEVVGNYGPHLMVRLVAKGFTQTEGIDYMETFSPVVKMTTVRTFMAIAAAQHWPLFQLDVNTAFLHGDLNEEVYMQPPPGLALENPNLVCKLQRSLYGLKQASRQWNAKLTETLISSGYKQSKADYSLFTKQSTSGFTAILVYVDDLVMGGTDINEINQL</sequence>
<dbReference type="EMBL" id="ASHM01039997">
    <property type="protein sequence ID" value="PNX81477.1"/>
    <property type="molecule type" value="Genomic_DNA"/>
</dbReference>
<evidence type="ECO:0000313" key="2">
    <source>
        <dbReference type="EMBL" id="PNX81477.1"/>
    </source>
</evidence>
<dbReference type="AlphaFoldDB" id="A0A2K3LSI4"/>
<gene>
    <name evidence="2" type="ORF">L195_g037496</name>
</gene>
<dbReference type="InterPro" id="IPR043502">
    <property type="entry name" value="DNA/RNA_pol_sf"/>
</dbReference>
<comment type="caution">
    <text evidence="2">The sequence shown here is derived from an EMBL/GenBank/DDBJ whole genome shotgun (WGS) entry which is preliminary data.</text>
</comment>
<protein>
    <submittedName>
        <fullName evidence="2">Pentatricopeptide repeat-containing protein mitochondrial-like</fullName>
    </submittedName>
</protein>
<proteinExistence type="predicted"/>
<evidence type="ECO:0000259" key="1">
    <source>
        <dbReference type="Pfam" id="PF07727"/>
    </source>
</evidence>
<dbReference type="Pfam" id="PF07727">
    <property type="entry name" value="RVT_2"/>
    <property type="match status" value="1"/>
</dbReference>
<evidence type="ECO:0000313" key="3">
    <source>
        <dbReference type="Proteomes" id="UP000236291"/>
    </source>
</evidence>
<dbReference type="PANTHER" id="PTHR43383:SF2">
    <property type="entry name" value="AMIDOHYDROLASE 2 FAMILY PROTEIN"/>
    <property type="match status" value="1"/>
</dbReference>
<reference evidence="2 3" key="1">
    <citation type="journal article" date="2014" name="Am. J. Bot.">
        <title>Genome assembly and annotation for red clover (Trifolium pratense; Fabaceae).</title>
        <authorList>
            <person name="Istvanek J."/>
            <person name="Jaros M."/>
            <person name="Krenek A."/>
            <person name="Repkova J."/>
        </authorList>
    </citation>
    <scope>NUCLEOTIDE SEQUENCE [LARGE SCALE GENOMIC DNA]</scope>
    <source>
        <strain evidence="3">cv. Tatra</strain>
        <tissue evidence="2">Young leaves</tissue>
    </source>
</reference>
<organism evidence="2 3">
    <name type="scientific">Trifolium pratense</name>
    <name type="common">Red clover</name>
    <dbReference type="NCBI Taxonomy" id="57577"/>
    <lineage>
        <taxon>Eukaryota</taxon>
        <taxon>Viridiplantae</taxon>
        <taxon>Streptophyta</taxon>
        <taxon>Embryophyta</taxon>
        <taxon>Tracheophyta</taxon>
        <taxon>Spermatophyta</taxon>
        <taxon>Magnoliopsida</taxon>
        <taxon>eudicotyledons</taxon>
        <taxon>Gunneridae</taxon>
        <taxon>Pentapetalae</taxon>
        <taxon>rosids</taxon>
        <taxon>fabids</taxon>
        <taxon>Fabales</taxon>
        <taxon>Fabaceae</taxon>
        <taxon>Papilionoideae</taxon>
        <taxon>50 kb inversion clade</taxon>
        <taxon>NPAAA clade</taxon>
        <taxon>Hologalegina</taxon>
        <taxon>IRL clade</taxon>
        <taxon>Trifolieae</taxon>
        <taxon>Trifolium</taxon>
    </lineage>
</organism>
<accession>A0A2K3LSI4</accession>
<feature type="non-terminal residue" evidence="2">
    <location>
        <position position="161"/>
    </location>
</feature>
<dbReference type="STRING" id="57577.A0A2K3LSI4"/>
<dbReference type="Proteomes" id="UP000236291">
    <property type="component" value="Unassembled WGS sequence"/>
</dbReference>